<feature type="domain" description="HpcH/HpaI aldolase/citrate lyase" evidence="4">
    <location>
        <begin position="43"/>
        <end position="234"/>
    </location>
</feature>
<dbReference type="InterPro" id="IPR040442">
    <property type="entry name" value="Pyrv_kinase-like_dom_sf"/>
</dbReference>
<keyword evidence="6" id="KW-1185">Reference proteome</keyword>
<feature type="region of interest" description="Disordered" evidence="3">
    <location>
        <begin position="289"/>
        <end position="308"/>
    </location>
</feature>
<dbReference type="KEGG" id="aalt:CC77DRAFT_144833"/>
<gene>
    <name evidence="5" type="ORF">CC77DRAFT_144833</name>
</gene>
<keyword evidence="1" id="KW-0479">Metal-binding</keyword>
<dbReference type="GO" id="GO:0016832">
    <property type="term" value="F:aldehyde-lyase activity"/>
    <property type="evidence" value="ECO:0007669"/>
    <property type="project" value="TreeGrafter"/>
</dbReference>
<dbReference type="InterPro" id="IPR015813">
    <property type="entry name" value="Pyrv/PenolPyrv_kinase-like_dom"/>
</dbReference>
<dbReference type="OMA" id="MIDAQHT"/>
<dbReference type="GeneID" id="29115862"/>
<evidence type="ECO:0000256" key="3">
    <source>
        <dbReference type="SAM" id="MobiDB-lite"/>
    </source>
</evidence>
<evidence type="ECO:0000259" key="4">
    <source>
        <dbReference type="Pfam" id="PF03328"/>
    </source>
</evidence>
<keyword evidence="2 5" id="KW-0456">Lyase</keyword>
<dbReference type="GO" id="GO:0046872">
    <property type="term" value="F:metal ion binding"/>
    <property type="evidence" value="ECO:0007669"/>
    <property type="project" value="UniProtKB-KW"/>
</dbReference>
<dbReference type="SUPFAM" id="SSF51621">
    <property type="entry name" value="Phosphoenolpyruvate/pyruvate domain"/>
    <property type="match status" value="1"/>
</dbReference>
<evidence type="ECO:0000313" key="5">
    <source>
        <dbReference type="EMBL" id="OAG19896.1"/>
    </source>
</evidence>
<dbReference type="AlphaFoldDB" id="A0A177DK88"/>
<feature type="compositionally biased region" description="Basic and acidic residues" evidence="3">
    <location>
        <begin position="295"/>
        <end position="308"/>
    </location>
</feature>
<dbReference type="EMBL" id="KV441480">
    <property type="protein sequence ID" value="OAG19896.1"/>
    <property type="molecule type" value="Genomic_DNA"/>
</dbReference>
<evidence type="ECO:0000313" key="6">
    <source>
        <dbReference type="Proteomes" id="UP000077248"/>
    </source>
</evidence>
<organism evidence="5 6">
    <name type="scientific">Alternaria alternata</name>
    <name type="common">Alternaria rot fungus</name>
    <name type="synonym">Torula alternata</name>
    <dbReference type="NCBI Taxonomy" id="5599"/>
    <lineage>
        <taxon>Eukaryota</taxon>
        <taxon>Fungi</taxon>
        <taxon>Dikarya</taxon>
        <taxon>Ascomycota</taxon>
        <taxon>Pezizomycotina</taxon>
        <taxon>Dothideomycetes</taxon>
        <taxon>Pleosporomycetidae</taxon>
        <taxon>Pleosporales</taxon>
        <taxon>Pleosporineae</taxon>
        <taxon>Pleosporaceae</taxon>
        <taxon>Alternaria</taxon>
        <taxon>Alternaria sect. Alternaria</taxon>
        <taxon>Alternaria alternata complex</taxon>
    </lineage>
</organism>
<dbReference type="InterPro" id="IPR005000">
    <property type="entry name" value="Aldolase/citrate-lyase_domain"/>
</dbReference>
<dbReference type="Pfam" id="PF03328">
    <property type="entry name" value="HpcH_HpaI"/>
    <property type="match status" value="1"/>
</dbReference>
<name>A0A177DK88_ALTAL</name>
<dbReference type="PANTHER" id="PTHR30502:SF8">
    <property type="entry name" value="SYNTHASE, PUTATIVE-RELATED"/>
    <property type="match status" value="1"/>
</dbReference>
<dbReference type="InterPro" id="IPR050251">
    <property type="entry name" value="HpcH-HpaI_aldolase"/>
</dbReference>
<dbReference type="GO" id="GO:0005737">
    <property type="term" value="C:cytoplasm"/>
    <property type="evidence" value="ECO:0007669"/>
    <property type="project" value="TreeGrafter"/>
</dbReference>
<dbReference type="RefSeq" id="XP_018385317.1">
    <property type="nucleotide sequence ID" value="XM_018530268.1"/>
</dbReference>
<proteinExistence type="predicted"/>
<accession>A0A177DK88</accession>
<evidence type="ECO:0000256" key="1">
    <source>
        <dbReference type="ARBA" id="ARBA00022723"/>
    </source>
</evidence>
<protein>
    <submittedName>
        <fullName evidence="5">HpcH/HpaI aldolase/citrate lyase family protein</fullName>
    </submittedName>
</protein>
<dbReference type="Gene3D" id="3.20.20.60">
    <property type="entry name" value="Phosphoenolpyruvate-binding domains"/>
    <property type="match status" value="1"/>
</dbReference>
<dbReference type="Proteomes" id="UP000077248">
    <property type="component" value="Unassembled WGS sequence"/>
</dbReference>
<dbReference type="PANTHER" id="PTHR30502">
    <property type="entry name" value="2-KETO-3-DEOXY-L-RHAMNONATE ALDOLASE"/>
    <property type="match status" value="1"/>
</dbReference>
<evidence type="ECO:0000256" key="2">
    <source>
        <dbReference type="ARBA" id="ARBA00023239"/>
    </source>
</evidence>
<reference evidence="5 6" key="1">
    <citation type="submission" date="2016-05" db="EMBL/GenBank/DDBJ databases">
        <title>Comparative analysis of secretome profiles of manganese(II)-oxidizing ascomycete fungi.</title>
        <authorList>
            <consortium name="DOE Joint Genome Institute"/>
            <person name="Zeiner C.A."/>
            <person name="Purvine S.O."/>
            <person name="Zink E.M."/>
            <person name="Wu S."/>
            <person name="Pasa-Tolic L."/>
            <person name="Chaput D.L."/>
            <person name="Haridas S."/>
            <person name="Grigoriev I.V."/>
            <person name="Santelli C.M."/>
            <person name="Hansel C.M."/>
        </authorList>
    </citation>
    <scope>NUCLEOTIDE SEQUENCE [LARGE SCALE GENOMIC DNA]</scope>
    <source>
        <strain evidence="5 6">SRC1lrK2f</strain>
    </source>
</reference>
<sequence>MQHFRATSLFQPSNLAHAIRKTMDPFKAPSYLFGSIMAFPHTMVARTIAVLGMDFVMVDALHTPIDTENLVRIIQTINFCSEGRTVAVVRVPSAHSDLLTHALDAGAAGIIFPHIDTAEQAAEAVSKCRYATSGGDRSLSPCALVSGITDTAPQGLTHDRVADSHIAVICQIESQLAMENADAIAATHGVDCLMLGPGDLRLSLGLPARKFGQRDDPRFLEAVNRLVEVKHRHGKPLMTVSFKISAEEDSWIQHFNLLLATADFVDVVKGHQTALETIKGTLAGLNERLPPPMDVDEKIKGRRDSHEE</sequence>
<dbReference type="VEuPathDB" id="FungiDB:CC77DRAFT_144833"/>